<evidence type="ECO:0000256" key="2">
    <source>
        <dbReference type="SAM" id="MobiDB-lite"/>
    </source>
</evidence>
<dbReference type="Gene3D" id="2.30.180.10">
    <property type="entry name" value="FAS1 domain"/>
    <property type="match status" value="1"/>
</dbReference>
<dbReference type="AlphaFoldDB" id="A0AAV3QZ62"/>
<protein>
    <recommendedName>
        <fullName evidence="4">FAS1 domain-containing protein</fullName>
    </recommendedName>
</protein>
<sequence length="209" mass="23917">MRKGGFLKNQKILIFTIFTICCVFILFVAVQKLPDARDQRTGVISLGKNEIRAPLKDLQKPGKFCEMLIDMLPEHLAFTIFCPSEKAFKRDLRLRWNDSLLEENKEDDDTYAILTRILGFSTVPRSIFSGDLVYGNEVNYDSLSGHVLYIWKDMKGGFVVNRVKSEVMDLKRGKIVVHLMDGVIMTPDFEEAMKPDDDDADQETEEANN</sequence>
<comment type="caution">
    <text evidence="5">The sequence shown here is derived from an EMBL/GenBank/DDBJ whole genome shotgun (WGS) entry which is preliminary data.</text>
</comment>
<feature type="transmembrane region" description="Helical" evidence="3">
    <location>
        <begin position="12"/>
        <end position="30"/>
    </location>
</feature>
<dbReference type="PANTHER" id="PTHR37232">
    <property type="entry name" value="FASCICLIN DOMAIN PROTEIN"/>
    <property type="match status" value="1"/>
</dbReference>
<organism evidence="5 6">
    <name type="scientific">Lithospermum erythrorhizon</name>
    <name type="common">Purple gromwell</name>
    <name type="synonym">Lithospermum officinale var. erythrorhizon</name>
    <dbReference type="NCBI Taxonomy" id="34254"/>
    <lineage>
        <taxon>Eukaryota</taxon>
        <taxon>Viridiplantae</taxon>
        <taxon>Streptophyta</taxon>
        <taxon>Embryophyta</taxon>
        <taxon>Tracheophyta</taxon>
        <taxon>Spermatophyta</taxon>
        <taxon>Magnoliopsida</taxon>
        <taxon>eudicotyledons</taxon>
        <taxon>Gunneridae</taxon>
        <taxon>Pentapetalae</taxon>
        <taxon>asterids</taxon>
        <taxon>lamiids</taxon>
        <taxon>Boraginales</taxon>
        <taxon>Boraginaceae</taxon>
        <taxon>Boraginoideae</taxon>
        <taxon>Lithospermeae</taxon>
        <taxon>Lithospermum</taxon>
    </lineage>
</organism>
<feature type="region of interest" description="Disordered" evidence="2">
    <location>
        <begin position="190"/>
        <end position="209"/>
    </location>
</feature>
<gene>
    <name evidence="5" type="ORF">LIER_23505</name>
</gene>
<dbReference type="PANTHER" id="PTHR37232:SF2">
    <property type="entry name" value="FAS1 DOMAIN-CONTAINING PROTEIN"/>
    <property type="match status" value="1"/>
</dbReference>
<evidence type="ECO:0000313" key="5">
    <source>
        <dbReference type="EMBL" id="GAA0168909.1"/>
    </source>
</evidence>
<keyword evidence="3" id="KW-1133">Transmembrane helix</keyword>
<dbReference type="Pfam" id="PF02469">
    <property type="entry name" value="Fasciclin"/>
    <property type="match status" value="1"/>
</dbReference>
<dbReference type="InterPro" id="IPR000782">
    <property type="entry name" value="FAS1_domain"/>
</dbReference>
<evidence type="ECO:0000256" key="1">
    <source>
        <dbReference type="ARBA" id="ARBA00007843"/>
    </source>
</evidence>
<keyword evidence="6" id="KW-1185">Reference proteome</keyword>
<reference evidence="5 6" key="1">
    <citation type="submission" date="2024-01" db="EMBL/GenBank/DDBJ databases">
        <title>The complete chloroplast genome sequence of Lithospermum erythrorhizon: insights into the phylogenetic relationship among Boraginaceae species and the maternal lineages of purple gromwells.</title>
        <authorList>
            <person name="Okada T."/>
            <person name="Watanabe K."/>
        </authorList>
    </citation>
    <scope>NUCLEOTIDE SEQUENCE [LARGE SCALE GENOMIC DNA]</scope>
</reference>
<evidence type="ECO:0000259" key="4">
    <source>
        <dbReference type="PROSITE" id="PS50213"/>
    </source>
</evidence>
<dbReference type="PROSITE" id="PS50213">
    <property type="entry name" value="FAS1"/>
    <property type="match status" value="1"/>
</dbReference>
<evidence type="ECO:0000313" key="6">
    <source>
        <dbReference type="Proteomes" id="UP001454036"/>
    </source>
</evidence>
<keyword evidence="3" id="KW-0812">Transmembrane</keyword>
<proteinExistence type="inferred from homology"/>
<comment type="similarity">
    <text evidence="1">Belongs to the fasciclin-like AGP family.</text>
</comment>
<evidence type="ECO:0000256" key="3">
    <source>
        <dbReference type="SAM" id="Phobius"/>
    </source>
</evidence>
<dbReference type="Proteomes" id="UP001454036">
    <property type="component" value="Unassembled WGS sequence"/>
</dbReference>
<feature type="domain" description="FAS1" evidence="4">
    <location>
        <begin position="48"/>
        <end position="184"/>
    </location>
</feature>
<keyword evidence="3" id="KW-0472">Membrane</keyword>
<accession>A0AAV3QZ62</accession>
<dbReference type="EMBL" id="BAABME010006639">
    <property type="protein sequence ID" value="GAA0168909.1"/>
    <property type="molecule type" value="Genomic_DNA"/>
</dbReference>
<dbReference type="SUPFAM" id="SSF82153">
    <property type="entry name" value="FAS1 domain"/>
    <property type="match status" value="1"/>
</dbReference>
<dbReference type="InterPro" id="IPR036378">
    <property type="entry name" value="FAS1_dom_sf"/>
</dbReference>
<name>A0AAV3QZ62_LITER</name>
<feature type="compositionally biased region" description="Acidic residues" evidence="2">
    <location>
        <begin position="196"/>
        <end position="209"/>
    </location>
</feature>